<organism evidence="1 2">
    <name type="scientific">Vanilla planifolia</name>
    <name type="common">Vanilla</name>
    <dbReference type="NCBI Taxonomy" id="51239"/>
    <lineage>
        <taxon>Eukaryota</taxon>
        <taxon>Viridiplantae</taxon>
        <taxon>Streptophyta</taxon>
        <taxon>Embryophyta</taxon>
        <taxon>Tracheophyta</taxon>
        <taxon>Spermatophyta</taxon>
        <taxon>Magnoliopsida</taxon>
        <taxon>Liliopsida</taxon>
        <taxon>Asparagales</taxon>
        <taxon>Orchidaceae</taxon>
        <taxon>Vanilloideae</taxon>
        <taxon>Vanilleae</taxon>
        <taxon>Vanilla</taxon>
    </lineage>
</organism>
<dbReference type="Proteomes" id="UP000639772">
    <property type="component" value="Chromosome 12"/>
</dbReference>
<evidence type="ECO:0000313" key="1">
    <source>
        <dbReference type="EMBL" id="KAG0459118.1"/>
    </source>
</evidence>
<sequence>MKREIMKKKYEEYERKLRDYDYEDNFDDLVAQTYLITIGDMPVNKLAWVDAATWA</sequence>
<reference evidence="1 2" key="1">
    <citation type="journal article" date="2020" name="Nat. Food">
        <title>A phased Vanilla planifolia genome enables genetic improvement of flavour and production.</title>
        <authorList>
            <person name="Hasing T."/>
            <person name="Tang H."/>
            <person name="Brym M."/>
            <person name="Khazi F."/>
            <person name="Huang T."/>
            <person name="Chambers A.H."/>
        </authorList>
    </citation>
    <scope>NUCLEOTIDE SEQUENCE [LARGE SCALE GENOMIC DNA]</scope>
    <source>
        <tissue evidence="1">Leaf</tissue>
    </source>
</reference>
<gene>
    <name evidence="1" type="ORF">HPP92_022246</name>
</gene>
<protein>
    <submittedName>
        <fullName evidence="1">Uncharacterized protein</fullName>
    </submittedName>
</protein>
<comment type="caution">
    <text evidence="1">The sequence shown here is derived from an EMBL/GenBank/DDBJ whole genome shotgun (WGS) entry which is preliminary data.</text>
</comment>
<proteinExistence type="predicted"/>
<accession>A0A835PUE2</accession>
<evidence type="ECO:0000313" key="2">
    <source>
        <dbReference type="Proteomes" id="UP000639772"/>
    </source>
</evidence>
<dbReference type="EMBL" id="JADCNM010000012">
    <property type="protein sequence ID" value="KAG0459118.1"/>
    <property type="molecule type" value="Genomic_DNA"/>
</dbReference>
<name>A0A835PUE2_VANPL</name>
<dbReference type="AlphaFoldDB" id="A0A835PUE2"/>